<evidence type="ECO:0000313" key="5">
    <source>
        <dbReference type="Proteomes" id="UP000266841"/>
    </source>
</evidence>
<dbReference type="PROSITE" id="PS51257">
    <property type="entry name" value="PROKAR_LIPOPROTEIN"/>
    <property type="match status" value="1"/>
</dbReference>
<feature type="chain" id="PRO_5003836501" description="Beta-carotene isomerase D27-like C-terminal domain-containing protein" evidence="2">
    <location>
        <begin position="24"/>
        <end position="314"/>
    </location>
</feature>
<evidence type="ECO:0000259" key="3">
    <source>
        <dbReference type="Pfam" id="PF13225"/>
    </source>
</evidence>
<dbReference type="AlphaFoldDB" id="K0RSA0"/>
<evidence type="ECO:0000256" key="1">
    <source>
        <dbReference type="SAM" id="MobiDB-lite"/>
    </source>
</evidence>
<organism evidence="4 5">
    <name type="scientific">Thalassiosira oceanica</name>
    <name type="common">Marine diatom</name>
    <dbReference type="NCBI Taxonomy" id="159749"/>
    <lineage>
        <taxon>Eukaryota</taxon>
        <taxon>Sar</taxon>
        <taxon>Stramenopiles</taxon>
        <taxon>Ochrophyta</taxon>
        <taxon>Bacillariophyta</taxon>
        <taxon>Coscinodiscophyceae</taxon>
        <taxon>Thalassiosirophycidae</taxon>
        <taxon>Thalassiosirales</taxon>
        <taxon>Thalassiosiraceae</taxon>
        <taxon>Thalassiosira</taxon>
    </lineage>
</organism>
<dbReference type="InterPro" id="IPR025114">
    <property type="entry name" value="D27-like_C"/>
</dbReference>
<dbReference type="PANTHER" id="PTHR33591:SF2">
    <property type="entry name" value="BETA-CAROTENE ISOMERASE D27"/>
    <property type="match status" value="1"/>
</dbReference>
<gene>
    <name evidence="4" type="ORF">THAOC_25114</name>
</gene>
<dbReference type="Pfam" id="PF13225">
    <property type="entry name" value="D27-like_C"/>
    <property type="match status" value="1"/>
</dbReference>
<feature type="region of interest" description="Disordered" evidence="1">
    <location>
        <begin position="33"/>
        <end position="57"/>
    </location>
</feature>
<keyword evidence="5" id="KW-1185">Reference proteome</keyword>
<dbReference type="GO" id="GO:0005506">
    <property type="term" value="F:iron ion binding"/>
    <property type="evidence" value="ECO:0007669"/>
    <property type="project" value="InterPro"/>
</dbReference>
<dbReference type="InterPro" id="IPR038938">
    <property type="entry name" value="D27-like"/>
</dbReference>
<comment type="caution">
    <text evidence="4">The sequence shown here is derived from an EMBL/GenBank/DDBJ whole genome shotgun (WGS) entry which is preliminary data.</text>
</comment>
<feature type="signal peptide" evidence="2">
    <location>
        <begin position="1"/>
        <end position="23"/>
    </location>
</feature>
<keyword evidence="2" id="KW-0732">Signal</keyword>
<evidence type="ECO:0000313" key="4">
    <source>
        <dbReference type="EMBL" id="EJK55179.1"/>
    </source>
</evidence>
<dbReference type="PANTHER" id="PTHR33591">
    <property type="entry name" value="BETA-CAROTENE ISOMERASE D27"/>
    <property type="match status" value="1"/>
</dbReference>
<reference evidence="4 5" key="1">
    <citation type="journal article" date="2012" name="Genome Biol.">
        <title>Genome and low-iron response of an oceanic diatom adapted to chronic iron limitation.</title>
        <authorList>
            <person name="Lommer M."/>
            <person name="Specht M."/>
            <person name="Roy A.S."/>
            <person name="Kraemer L."/>
            <person name="Andreson R."/>
            <person name="Gutowska M.A."/>
            <person name="Wolf J."/>
            <person name="Bergner S.V."/>
            <person name="Schilhabel M.B."/>
            <person name="Klostermeier U.C."/>
            <person name="Beiko R.G."/>
            <person name="Rosenstiel P."/>
            <person name="Hippler M."/>
            <person name="Laroche J."/>
        </authorList>
    </citation>
    <scope>NUCLEOTIDE SEQUENCE [LARGE SCALE GENOMIC DNA]</scope>
    <source>
        <strain evidence="4 5">CCMP1005</strain>
    </source>
</reference>
<dbReference type="OrthoDB" id="416096at2759"/>
<name>K0RSA0_THAOC</name>
<sequence length="314" mass="34769">MNARAVAVLSALLSSALLACSFAAAFQHHPTTHVRRRRSPIHRHSSSKGTIDGPPLETKPNYDDIHGPLGGTVDRLLLSYFRIKMAERLARPKDEVKISDSSLAVDDFDGIISLTSSMNALYNNRTKVQEAAQDVLVSLFPRFILDRYPSWFARPFPTFSARMCAAATTAGGTWLMGECEVNDVEIDGTLARGQGVHVKRCRFLDESSCASICVNSCKVPTERFFAEDMGLALTMTPDYETGECQFAFGKMPSEEELLLSKETPCLRRCPSRGGLRKWHDGSEEAPIWIKELEALTKETPSSLEDRGTCALMED</sequence>
<evidence type="ECO:0000256" key="2">
    <source>
        <dbReference type="SAM" id="SignalP"/>
    </source>
</evidence>
<feature type="compositionally biased region" description="Basic residues" evidence="1">
    <location>
        <begin position="33"/>
        <end position="46"/>
    </location>
</feature>
<protein>
    <recommendedName>
        <fullName evidence="3">Beta-carotene isomerase D27-like C-terminal domain-containing protein</fullName>
    </recommendedName>
</protein>
<dbReference type="eggNOG" id="ENOG502R5D2">
    <property type="taxonomic scope" value="Eukaryota"/>
</dbReference>
<proteinExistence type="predicted"/>
<dbReference type="OMA" id="FAVMFSK"/>
<accession>K0RSA0</accession>
<dbReference type="Proteomes" id="UP000266841">
    <property type="component" value="Unassembled WGS sequence"/>
</dbReference>
<feature type="domain" description="Beta-carotene isomerase D27-like C-terminal" evidence="3">
    <location>
        <begin position="174"/>
        <end position="255"/>
    </location>
</feature>
<dbReference type="EMBL" id="AGNL01034601">
    <property type="protein sequence ID" value="EJK55179.1"/>
    <property type="molecule type" value="Genomic_DNA"/>
</dbReference>